<dbReference type="InterPro" id="IPR008065">
    <property type="entry name" value="NPFF"/>
</dbReference>
<feature type="region of interest" description="Disordered" evidence="1">
    <location>
        <begin position="33"/>
        <end position="53"/>
    </location>
</feature>
<protein>
    <recommendedName>
        <fullName evidence="4">Neuropeptide FF-amide peptide precursor</fullName>
    </recommendedName>
</protein>
<reference evidence="2 3" key="1">
    <citation type="journal article" date="2008" name="Nature">
        <title>Genome analysis of the platypus reveals unique signatures of evolution.</title>
        <authorList>
            <person name="Warren W.C."/>
            <person name="Hillier L.W."/>
            <person name="Marshall Graves J.A."/>
            <person name="Birney E."/>
            <person name="Ponting C.P."/>
            <person name="Grutzner F."/>
            <person name="Belov K."/>
            <person name="Miller W."/>
            <person name="Clarke L."/>
            <person name="Chinwalla A.T."/>
            <person name="Yang S.P."/>
            <person name="Heger A."/>
            <person name="Locke D.P."/>
            <person name="Miethke P."/>
            <person name="Waters P.D."/>
            <person name="Veyrunes F."/>
            <person name="Fulton L."/>
            <person name="Fulton B."/>
            <person name="Graves T."/>
            <person name="Wallis J."/>
            <person name="Puente X.S."/>
            <person name="Lopez-Otin C."/>
            <person name="Ordonez G.R."/>
            <person name="Eichler E.E."/>
            <person name="Chen L."/>
            <person name="Cheng Z."/>
            <person name="Deakin J.E."/>
            <person name="Alsop A."/>
            <person name="Thompson K."/>
            <person name="Kirby P."/>
            <person name="Papenfuss A.T."/>
            <person name="Wakefield M.J."/>
            <person name="Olender T."/>
            <person name="Lancet D."/>
            <person name="Huttley G.A."/>
            <person name="Smit A.F."/>
            <person name="Pask A."/>
            <person name="Temple-Smith P."/>
            <person name="Batzer M.A."/>
            <person name="Walker J.A."/>
            <person name="Konkel M.K."/>
            <person name="Harris R.S."/>
            <person name="Whittington C.M."/>
            <person name="Wong E.S."/>
            <person name="Gemmell N.J."/>
            <person name="Buschiazzo E."/>
            <person name="Vargas Jentzsch I.M."/>
            <person name="Merkel A."/>
            <person name="Schmitz J."/>
            <person name="Zemann A."/>
            <person name="Churakov G."/>
            <person name="Kriegs J.O."/>
            <person name="Brosius J."/>
            <person name="Murchison E.P."/>
            <person name="Sachidanandam R."/>
            <person name="Smith C."/>
            <person name="Hannon G.J."/>
            <person name="Tsend-Ayush E."/>
            <person name="McMillan D."/>
            <person name="Attenborough R."/>
            <person name="Rens W."/>
            <person name="Ferguson-Smith M."/>
            <person name="Lefevre C.M."/>
            <person name="Sharp J.A."/>
            <person name="Nicholas K.R."/>
            <person name="Ray D.A."/>
            <person name="Kube M."/>
            <person name="Reinhardt R."/>
            <person name="Pringle T.H."/>
            <person name="Taylor J."/>
            <person name="Jones R.C."/>
            <person name="Nixon B."/>
            <person name="Dacheux J.L."/>
            <person name="Niwa H."/>
            <person name="Sekita Y."/>
            <person name="Huang X."/>
            <person name="Stark A."/>
            <person name="Kheradpour P."/>
            <person name="Kellis M."/>
            <person name="Flicek P."/>
            <person name="Chen Y."/>
            <person name="Webber C."/>
            <person name="Hardison R."/>
            <person name="Nelson J."/>
            <person name="Hallsworth-Pepin K."/>
            <person name="Delehaunty K."/>
            <person name="Markovic C."/>
            <person name="Minx P."/>
            <person name="Feng Y."/>
            <person name="Kremitzki C."/>
            <person name="Mitreva M."/>
            <person name="Glasscock J."/>
            <person name="Wylie T."/>
            <person name="Wohldmann P."/>
            <person name="Thiru P."/>
            <person name="Nhan M.N."/>
            <person name="Pohl C.S."/>
            <person name="Smith S.M."/>
            <person name="Hou S."/>
            <person name="Nefedov M."/>
            <person name="de Jong P.J."/>
            <person name="Renfree M.B."/>
            <person name="Mardis E.R."/>
            <person name="Wilson R.K."/>
        </authorList>
    </citation>
    <scope>NUCLEOTIDE SEQUENCE [LARGE SCALE GENOMIC DNA]</scope>
    <source>
        <strain evidence="2 3">Glennie</strain>
    </source>
</reference>
<keyword evidence="3" id="KW-1185">Reference proteome</keyword>
<dbReference type="Pfam" id="PF15085">
    <property type="entry name" value="NPFF"/>
    <property type="match status" value="1"/>
</dbReference>
<dbReference type="PANTHER" id="PTHR15044:SF0">
    <property type="entry name" value="PRO-FMRFAMIDE-RELATED NEUROPEPTIDE FF"/>
    <property type="match status" value="1"/>
</dbReference>
<dbReference type="InParanoid" id="A0A6I8N586"/>
<dbReference type="Ensembl" id="ENSOANT00000064809.1">
    <property type="protein sequence ID" value="ENSOANP00000036143.1"/>
    <property type="gene ID" value="ENSOANG00000036045.1"/>
</dbReference>
<dbReference type="PANTHER" id="PTHR15044">
    <property type="entry name" value="NEUROPEPTIDE FF"/>
    <property type="match status" value="1"/>
</dbReference>
<evidence type="ECO:0000313" key="2">
    <source>
        <dbReference type="Ensembl" id="ENSOANP00000036143.1"/>
    </source>
</evidence>
<dbReference type="Bgee" id="ENSOANG00000036045">
    <property type="expression patterns" value="Expressed in heart and 4 other cell types or tissues"/>
</dbReference>
<dbReference type="AlphaFoldDB" id="A0A6I8N586"/>
<dbReference type="Proteomes" id="UP000002279">
    <property type="component" value="Chromosome 10"/>
</dbReference>
<dbReference type="FunCoup" id="A0A6I8N586">
    <property type="interactions" value="275"/>
</dbReference>
<proteinExistence type="predicted"/>
<evidence type="ECO:0008006" key="4">
    <source>
        <dbReference type="Google" id="ProtNLM"/>
    </source>
</evidence>
<reference evidence="2" key="3">
    <citation type="submission" date="2025-09" db="UniProtKB">
        <authorList>
            <consortium name="Ensembl"/>
        </authorList>
    </citation>
    <scope>IDENTIFICATION</scope>
    <source>
        <strain evidence="2">Glennie</strain>
    </source>
</reference>
<reference evidence="2" key="2">
    <citation type="submission" date="2025-08" db="UniProtKB">
        <authorList>
            <consortium name="Ensembl"/>
        </authorList>
    </citation>
    <scope>IDENTIFICATION</scope>
    <source>
        <strain evidence="2">Glennie</strain>
    </source>
</reference>
<dbReference type="PRINTS" id="PR01682">
    <property type="entry name" value="FMRFAMIDEPEP"/>
</dbReference>
<accession>A0A6I8N586</accession>
<evidence type="ECO:0000313" key="3">
    <source>
        <dbReference type="Proteomes" id="UP000002279"/>
    </source>
</evidence>
<organism evidence="2 3">
    <name type="scientific">Ornithorhynchus anatinus</name>
    <name type="common">Duckbill platypus</name>
    <dbReference type="NCBI Taxonomy" id="9258"/>
    <lineage>
        <taxon>Eukaryota</taxon>
        <taxon>Metazoa</taxon>
        <taxon>Chordata</taxon>
        <taxon>Craniata</taxon>
        <taxon>Vertebrata</taxon>
        <taxon>Euteleostomi</taxon>
        <taxon>Mammalia</taxon>
        <taxon>Monotremata</taxon>
        <taxon>Ornithorhynchidae</taxon>
        <taxon>Ornithorhynchus</taxon>
    </lineage>
</organism>
<name>A0A6I8N586_ORNAN</name>
<evidence type="ECO:0000256" key="1">
    <source>
        <dbReference type="SAM" id="MobiDB-lite"/>
    </source>
</evidence>
<dbReference type="GO" id="GO:0005184">
    <property type="term" value="F:neuropeptide hormone activity"/>
    <property type="evidence" value="ECO:0007669"/>
    <property type="project" value="InterPro"/>
</dbReference>
<sequence length="97" mass="10398">PAREELGVPCSRPACVTGGEDGGSRVPVLLCPPPSRPPGGAPRFPLRTVPGPARRPAFLFQPQRFGREVRTGQGPRAGHRAGPHFWSLAVPQRFGKK</sequence>